<organism evidence="5 6">
    <name type="scientific">Campylobacter estrildidarum</name>
    <dbReference type="NCBI Taxonomy" id="2510189"/>
    <lineage>
        <taxon>Bacteria</taxon>
        <taxon>Pseudomonadati</taxon>
        <taxon>Campylobacterota</taxon>
        <taxon>Epsilonproteobacteria</taxon>
        <taxon>Campylobacterales</taxon>
        <taxon>Campylobacteraceae</taxon>
        <taxon>Campylobacter</taxon>
    </lineage>
</organism>
<dbReference type="PANTHER" id="PTHR32089">
    <property type="entry name" value="METHYL-ACCEPTING CHEMOTAXIS PROTEIN MCPB"/>
    <property type="match status" value="1"/>
</dbReference>
<dbReference type="GO" id="GO:0007165">
    <property type="term" value="P:signal transduction"/>
    <property type="evidence" value="ECO:0007669"/>
    <property type="project" value="UniProtKB-KW"/>
</dbReference>
<dbReference type="Pfam" id="PF00015">
    <property type="entry name" value="MCPsignal"/>
    <property type="match status" value="1"/>
</dbReference>
<keyword evidence="1 2" id="KW-0807">Transducer</keyword>
<dbReference type="SUPFAM" id="SSF58104">
    <property type="entry name" value="Methyl-accepting chemotaxis protein (MCP) signaling domain"/>
    <property type="match status" value="1"/>
</dbReference>
<feature type="transmembrane region" description="Helical" evidence="3">
    <location>
        <begin position="328"/>
        <end position="351"/>
    </location>
</feature>
<evidence type="ECO:0000313" key="5">
    <source>
        <dbReference type="EMBL" id="TKX31465.1"/>
    </source>
</evidence>
<dbReference type="InterPro" id="IPR004089">
    <property type="entry name" value="MCPsignal_dom"/>
</dbReference>
<keyword evidence="3" id="KW-0472">Membrane</keyword>
<proteinExistence type="predicted"/>
<reference evidence="5 6" key="1">
    <citation type="submission" date="2018-05" db="EMBL/GenBank/DDBJ databases">
        <title>Novel Campyloabacter and Helicobacter Species and Strains.</title>
        <authorList>
            <person name="Mannion A.J."/>
            <person name="Shen Z."/>
            <person name="Fox J.G."/>
        </authorList>
    </citation>
    <scope>NUCLEOTIDE SEQUENCE [LARGE SCALE GENOMIC DNA]</scope>
    <source>
        <strain evidence="6">MIT17-664</strain>
    </source>
</reference>
<evidence type="ECO:0000256" key="3">
    <source>
        <dbReference type="SAM" id="Phobius"/>
    </source>
</evidence>
<dbReference type="Gene3D" id="3.30.450.20">
    <property type="entry name" value="PAS domain"/>
    <property type="match status" value="1"/>
</dbReference>
<keyword evidence="3" id="KW-0812">Transmembrane</keyword>
<keyword evidence="3" id="KW-1133">Transmembrane helix</keyword>
<comment type="caution">
    <text evidence="5">The sequence shown here is derived from an EMBL/GenBank/DDBJ whole genome shotgun (WGS) entry which is preliminary data.</text>
</comment>
<dbReference type="OrthoDB" id="5348717at2"/>
<accession>A0A4U7BMM8</accession>
<evidence type="ECO:0000259" key="4">
    <source>
        <dbReference type="PROSITE" id="PS50111"/>
    </source>
</evidence>
<dbReference type="Pfam" id="PF22673">
    <property type="entry name" value="MCP-like_PDC_1"/>
    <property type="match status" value="1"/>
</dbReference>
<dbReference type="Proteomes" id="UP000308838">
    <property type="component" value="Unassembled WGS sequence"/>
</dbReference>
<dbReference type="SMART" id="SM00283">
    <property type="entry name" value="MA"/>
    <property type="match status" value="1"/>
</dbReference>
<evidence type="ECO:0000256" key="1">
    <source>
        <dbReference type="ARBA" id="ARBA00023224"/>
    </source>
</evidence>
<name>A0A4U7BMM8_9BACT</name>
<dbReference type="Gene3D" id="1.10.287.950">
    <property type="entry name" value="Methyl-accepting chemotaxis protein"/>
    <property type="match status" value="1"/>
</dbReference>
<dbReference type="EMBL" id="NXLZ01000003">
    <property type="protein sequence ID" value="TKX31465.1"/>
    <property type="molecule type" value="Genomic_DNA"/>
</dbReference>
<keyword evidence="6" id="KW-1185">Reference proteome</keyword>
<dbReference type="GO" id="GO:0016020">
    <property type="term" value="C:membrane"/>
    <property type="evidence" value="ECO:0007669"/>
    <property type="project" value="InterPro"/>
</dbReference>
<evidence type="ECO:0000256" key="2">
    <source>
        <dbReference type="PROSITE-ProRule" id="PRU00284"/>
    </source>
</evidence>
<dbReference type="PROSITE" id="PS50111">
    <property type="entry name" value="CHEMOTAXIS_TRANSDUC_2"/>
    <property type="match status" value="1"/>
</dbReference>
<feature type="domain" description="Methyl-accepting transducer" evidence="4">
    <location>
        <begin position="522"/>
        <end position="701"/>
    </location>
</feature>
<protein>
    <submittedName>
        <fullName evidence="5">Chemotaxis protein</fullName>
    </submittedName>
</protein>
<sequence length="701" mass="78277">MFKSLNIASKLILSVATIVILGLIVLIFLITEQVSQNISKNTESIISTTSKEYATRAQGIFNEMIALNKSEAYTLTEMLKSTDKEDWDIDGITNILTNLFDNSAYSNFTYLYLFDPPAYFKEESKFFNTKKGHFVILYTDKEVDKRGGIEIIQSQDDITNLAIVQDIIKNAQYGEDKTYVGRAIKMNLDGKDFNGLNLAMPVFGKHNKLIGVVGLILDFEIISKYLLDPQYLLFDGQLNVLLNSQGYIAVHPNKNLMLKNLMQENNRNNQTENVYKAISEGKNGIFDYVASTGADSYASLSSFKVGNSTWSIMVTAPKESIFKPLRKLQMLIIGASLIFIFVVLAVVYYCVRRIVGIRLPIILKSLESFFKFLNYEKIELKPIEIYSNDELGSMGRMINENIEKTRVSLKQDQEAVDESVQTVKEIEGGNFRTRISKVPINPQLVELKNVLNRMLDVLQNKIGSDMNKINQVFDSYKALDFSQTIENAQGGVELTANILGGEIRKMLITSSKFSKNLALQSEELKTSMQKLTESSDIQAQSLEQSAATIEQINHSMQSINGRTLEVANQADDIRNIASVIKDIAEQTNLLALNAAIEAARAGEHGRGFAVVADEVRQLAERTGKSLSEIEANINILVQNINEVAESVKEQTAGIAQISDTIMQLEAVTKENAEIANNTNHITNEVNHVASAILEDVNKKKF</sequence>
<feature type="transmembrane region" description="Helical" evidence="3">
    <location>
        <begin position="12"/>
        <end position="31"/>
    </location>
</feature>
<gene>
    <name evidence="5" type="ORF">CQA69_02220</name>
</gene>
<dbReference type="AlphaFoldDB" id="A0A4U7BMM8"/>
<dbReference type="PANTHER" id="PTHR32089:SF112">
    <property type="entry name" value="LYSOZYME-LIKE PROTEIN-RELATED"/>
    <property type="match status" value="1"/>
</dbReference>
<evidence type="ECO:0000313" key="6">
    <source>
        <dbReference type="Proteomes" id="UP000308838"/>
    </source>
</evidence>